<evidence type="ECO:0000256" key="1">
    <source>
        <dbReference type="ARBA" id="ARBA00004651"/>
    </source>
</evidence>
<keyword evidence="9" id="KW-1185">Reference proteome</keyword>
<gene>
    <name evidence="8" type="ORF">SAMN05444422_103414</name>
</gene>
<dbReference type="Proteomes" id="UP000199161">
    <property type="component" value="Unassembled WGS sequence"/>
</dbReference>
<dbReference type="OrthoDB" id="170372at2157"/>
<dbReference type="AlphaFoldDB" id="A0A1I1FK02"/>
<evidence type="ECO:0000256" key="5">
    <source>
        <dbReference type="ARBA" id="ARBA00023136"/>
    </source>
</evidence>
<dbReference type="RefSeq" id="WP_089787079.1">
    <property type="nucleotide sequence ID" value="NZ_FOKW01000003.1"/>
</dbReference>
<dbReference type="PANTHER" id="PTHR30489">
    <property type="entry name" value="LIPOPROTEIN-RELEASING SYSTEM TRANSMEMBRANE PROTEIN LOLE"/>
    <property type="match status" value="1"/>
</dbReference>
<feature type="transmembrane region" description="Helical" evidence="6">
    <location>
        <begin position="301"/>
        <end position="329"/>
    </location>
</feature>
<dbReference type="InterPro" id="IPR003838">
    <property type="entry name" value="ABC3_permease_C"/>
</dbReference>
<evidence type="ECO:0000313" key="9">
    <source>
        <dbReference type="Proteomes" id="UP000199161"/>
    </source>
</evidence>
<dbReference type="InterPro" id="IPR051447">
    <property type="entry name" value="Lipoprotein-release_system"/>
</dbReference>
<dbReference type="GO" id="GO:0098797">
    <property type="term" value="C:plasma membrane protein complex"/>
    <property type="evidence" value="ECO:0007669"/>
    <property type="project" value="TreeGrafter"/>
</dbReference>
<dbReference type="EMBL" id="FOKW01000003">
    <property type="protein sequence ID" value="SFB99611.1"/>
    <property type="molecule type" value="Genomic_DNA"/>
</dbReference>
<feature type="transmembrane region" description="Helical" evidence="6">
    <location>
        <begin position="35"/>
        <end position="60"/>
    </location>
</feature>
<feature type="transmembrane region" description="Helical" evidence="6">
    <location>
        <begin position="403"/>
        <end position="423"/>
    </location>
</feature>
<sequence>MSDERGGRGSRWLGVVGFSLDRLWKRATRTRSGRIAATTAAVAMTIALLVIVTGIALALADGGVTTETDADVRVAPEDTGSLTAVDGVEGPRLGETNQRAETIAAADGVDHATPMLVEKVRLEAANGSDANGAASEPRTILVIGVVPDEEPRTVAGLSTGALEPGDPHYAGGTYAGAQRGEIVLSATAADRLGVSDGDRLAPAGLDPAEIADGDAADADSRPAPTVTVTAVEDAGGDAPVALAPLSEVQTVSGASDGELADSVLVWGDDEDAAAVAGEAYPEAAVETDAGTDPSSLFDDGLAFATSALALVVGVTICASFVATTTGMTVDQDRRTLAVLESVGFPTGSRLAVVALSTIVTTLFGALLGAALGFLGIEAVNAVAASTVAGASGSGAVAQTHPLLLPYAVVVGLASGLIAVPYPLAVAHRTTVLEEVGR</sequence>
<evidence type="ECO:0000256" key="3">
    <source>
        <dbReference type="ARBA" id="ARBA00022692"/>
    </source>
</evidence>
<dbReference type="Pfam" id="PF02687">
    <property type="entry name" value="FtsX"/>
    <property type="match status" value="1"/>
</dbReference>
<organism evidence="8 9">
    <name type="scientific">Natronobacterium haloterrestre</name>
    <name type="common">Halobiforma haloterrestris</name>
    <dbReference type="NCBI Taxonomy" id="148448"/>
    <lineage>
        <taxon>Archaea</taxon>
        <taxon>Methanobacteriati</taxon>
        <taxon>Methanobacteriota</taxon>
        <taxon>Stenosarchaea group</taxon>
        <taxon>Halobacteria</taxon>
        <taxon>Halobacteriales</taxon>
        <taxon>Natrialbaceae</taxon>
        <taxon>Natronobacterium</taxon>
    </lineage>
</organism>
<feature type="transmembrane region" description="Helical" evidence="6">
    <location>
        <begin position="350"/>
        <end position="376"/>
    </location>
</feature>
<comment type="subcellular location">
    <subcellularLocation>
        <location evidence="1">Cell membrane</location>
        <topology evidence="1">Multi-pass membrane protein</topology>
    </subcellularLocation>
</comment>
<protein>
    <submittedName>
        <fullName evidence="8">Putative ABC transport system permease protein</fullName>
    </submittedName>
</protein>
<reference evidence="9" key="1">
    <citation type="submission" date="2016-10" db="EMBL/GenBank/DDBJ databases">
        <authorList>
            <person name="Varghese N."/>
            <person name="Submissions S."/>
        </authorList>
    </citation>
    <scope>NUCLEOTIDE SEQUENCE [LARGE SCALE GENOMIC DNA]</scope>
    <source>
        <strain evidence="9">DSM 13078</strain>
    </source>
</reference>
<keyword evidence="2" id="KW-1003">Cell membrane</keyword>
<evidence type="ECO:0000256" key="4">
    <source>
        <dbReference type="ARBA" id="ARBA00022989"/>
    </source>
</evidence>
<keyword evidence="4 6" id="KW-1133">Transmembrane helix</keyword>
<feature type="domain" description="ABC3 transporter permease C-terminal" evidence="7">
    <location>
        <begin position="308"/>
        <end position="424"/>
    </location>
</feature>
<keyword evidence="3 6" id="KW-0812">Transmembrane</keyword>
<name>A0A1I1FK02_NATHA</name>
<dbReference type="PANTHER" id="PTHR30489:SF0">
    <property type="entry name" value="LIPOPROTEIN-RELEASING SYSTEM TRANSMEMBRANE PROTEIN LOLE"/>
    <property type="match status" value="1"/>
</dbReference>
<evidence type="ECO:0000313" key="8">
    <source>
        <dbReference type="EMBL" id="SFB99611.1"/>
    </source>
</evidence>
<evidence type="ECO:0000259" key="7">
    <source>
        <dbReference type="Pfam" id="PF02687"/>
    </source>
</evidence>
<evidence type="ECO:0000256" key="6">
    <source>
        <dbReference type="SAM" id="Phobius"/>
    </source>
</evidence>
<dbReference type="GO" id="GO:0044874">
    <property type="term" value="P:lipoprotein localization to outer membrane"/>
    <property type="evidence" value="ECO:0007669"/>
    <property type="project" value="TreeGrafter"/>
</dbReference>
<accession>A0A1I1FK02</accession>
<evidence type="ECO:0000256" key="2">
    <source>
        <dbReference type="ARBA" id="ARBA00022475"/>
    </source>
</evidence>
<proteinExistence type="predicted"/>
<keyword evidence="5 6" id="KW-0472">Membrane</keyword>